<evidence type="ECO:0000313" key="1">
    <source>
        <dbReference type="EMBL" id="PNX89164.1"/>
    </source>
</evidence>
<gene>
    <name evidence="1" type="ORF">L195_g045281</name>
</gene>
<organism evidence="1 2">
    <name type="scientific">Trifolium pratense</name>
    <name type="common">Red clover</name>
    <dbReference type="NCBI Taxonomy" id="57577"/>
    <lineage>
        <taxon>Eukaryota</taxon>
        <taxon>Viridiplantae</taxon>
        <taxon>Streptophyta</taxon>
        <taxon>Embryophyta</taxon>
        <taxon>Tracheophyta</taxon>
        <taxon>Spermatophyta</taxon>
        <taxon>Magnoliopsida</taxon>
        <taxon>eudicotyledons</taxon>
        <taxon>Gunneridae</taxon>
        <taxon>Pentapetalae</taxon>
        <taxon>rosids</taxon>
        <taxon>fabids</taxon>
        <taxon>Fabales</taxon>
        <taxon>Fabaceae</taxon>
        <taxon>Papilionoideae</taxon>
        <taxon>50 kb inversion clade</taxon>
        <taxon>NPAAA clade</taxon>
        <taxon>Hologalegina</taxon>
        <taxon>IRL clade</taxon>
        <taxon>Trifolieae</taxon>
        <taxon>Trifolium</taxon>
    </lineage>
</organism>
<feature type="non-terminal residue" evidence="1">
    <location>
        <position position="72"/>
    </location>
</feature>
<sequence length="72" mass="7545">MASTCSSIGTSTLTIPDEVQNGESSFSSEMAILRLYIAIAVDATGDNVRVSIVPTGSIGFLLFSSSLQPFIE</sequence>
<name>A0A2K3MEF4_TRIPR</name>
<reference evidence="1 2" key="2">
    <citation type="journal article" date="2017" name="Front. Plant Sci.">
        <title>Gene Classification and Mining of Molecular Markers Useful in Red Clover (Trifolium pratense) Breeding.</title>
        <authorList>
            <person name="Istvanek J."/>
            <person name="Dluhosova J."/>
            <person name="Dluhos P."/>
            <person name="Patkova L."/>
            <person name="Nedelnik J."/>
            <person name="Repkova J."/>
        </authorList>
    </citation>
    <scope>NUCLEOTIDE SEQUENCE [LARGE SCALE GENOMIC DNA]</scope>
    <source>
        <strain evidence="2">cv. Tatra</strain>
        <tissue evidence="1">Young leaves</tissue>
    </source>
</reference>
<dbReference type="AlphaFoldDB" id="A0A2K3MEF4"/>
<evidence type="ECO:0000313" key="2">
    <source>
        <dbReference type="Proteomes" id="UP000236291"/>
    </source>
</evidence>
<dbReference type="EMBL" id="ASHM01058879">
    <property type="protein sequence ID" value="PNX89164.1"/>
    <property type="molecule type" value="Genomic_DNA"/>
</dbReference>
<protein>
    <submittedName>
        <fullName evidence="1">Uncharacterized protein</fullName>
    </submittedName>
</protein>
<accession>A0A2K3MEF4</accession>
<dbReference type="Proteomes" id="UP000236291">
    <property type="component" value="Unassembled WGS sequence"/>
</dbReference>
<proteinExistence type="predicted"/>
<comment type="caution">
    <text evidence="1">The sequence shown here is derived from an EMBL/GenBank/DDBJ whole genome shotgun (WGS) entry which is preliminary data.</text>
</comment>
<reference evidence="1 2" key="1">
    <citation type="journal article" date="2014" name="Am. J. Bot.">
        <title>Genome assembly and annotation for red clover (Trifolium pratense; Fabaceae).</title>
        <authorList>
            <person name="Istvanek J."/>
            <person name="Jaros M."/>
            <person name="Krenek A."/>
            <person name="Repkova J."/>
        </authorList>
    </citation>
    <scope>NUCLEOTIDE SEQUENCE [LARGE SCALE GENOMIC DNA]</scope>
    <source>
        <strain evidence="2">cv. Tatra</strain>
        <tissue evidence="1">Young leaves</tissue>
    </source>
</reference>